<keyword evidence="9" id="KW-1185">Reference proteome</keyword>
<evidence type="ECO:0000313" key="9">
    <source>
        <dbReference type="Proteomes" id="UP001500631"/>
    </source>
</evidence>
<dbReference type="PRINTS" id="PR00455">
    <property type="entry name" value="HTHTETR"/>
</dbReference>
<keyword evidence="5" id="KW-0804">Transcription</keyword>
<proteinExistence type="predicted"/>
<dbReference type="Pfam" id="PF02909">
    <property type="entry name" value="TetR_C_1"/>
    <property type="match status" value="1"/>
</dbReference>
<dbReference type="EMBL" id="BAABKE010000005">
    <property type="protein sequence ID" value="GAA5100743.1"/>
    <property type="molecule type" value="Genomic_DNA"/>
</dbReference>
<evidence type="ECO:0000256" key="4">
    <source>
        <dbReference type="ARBA" id="ARBA00023125"/>
    </source>
</evidence>
<dbReference type="Gene3D" id="1.10.357.10">
    <property type="entry name" value="Tetracycline Repressor, domain 2"/>
    <property type="match status" value="1"/>
</dbReference>
<comment type="caution">
    <text evidence="8">The sequence shown here is derived from an EMBL/GenBank/DDBJ whole genome shotgun (WGS) entry which is preliminary data.</text>
</comment>
<dbReference type="InterPro" id="IPR036271">
    <property type="entry name" value="Tet_transcr_reg_TetR-rel_C_sf"/>
</dbReference>
<keyword evidence="4 6" id="KW-0238">DNA-binding</keyword>
<dbReference type="InterPro" id="IPR003012">
    <property type="entry name" value="Tet_transcr_reg_TetR"/>
</dbReference>
<dbReference type="PANTHER" id="PTHR30055">
    <property type="entry name" value="HTH-TYPE TRANSCRIPTIONAL REGULATOR RUTR"/>
    <property type="match status" value="1"/>
</dbReference>
<evidence type="ECO:0000313" key="8">
    <source>
        <dbReference type="EMBL" id="GAA5100743.1"/>
    </source>
</evidence>
<name>A0ABP9MRR0_9GAMM</name>
<dbReference type="PROSITE" id="PS50977">
    <property type="entry name" value="HTH_TETR_2"/>
    <property type="match status" value="1"/>
</dbReference>
<comment type="function">
    <text evidence="1">TetR is the repressor of the tetracycline resistance element; its N-terminal region forms a helix-turn-helix structure and binds DNA. Binding of tetracycline to TetR reduces the repressor affinity for the tetracycline resistance gene (tetA) promoter operator sites.</text>
</comment>
<dbReference type="SUPFAM" id="SSF48498">
    <property type="entry name" value="Tetracyclin repressor-like, C-terminal domain"/>
    <property type="match status" value="1"/>
</dbReference>
<protein>
    <submittedName>
        <fullName evidence="8">TetR/AcrR family transcriptional regulator</fullName>
    </submittedName>
</protein>
<dbReference type="PRINTS" id="PR00400">
    <property type="entry name" value="TETREPRESSOR"/>
</dbReference>
<dbReference type="InterPro" id="IPR050109">
    <property type="entry name" value="HTH-type_TetR-like_transc_reg"/>
</dbReference>
<dbReference type="PANTHER" id="PTHR30055:SF151">
    <property type="entry name" value="TRANSCRIPTIONAL REGULATORY PROTEIN"/>
    <property type="match status" value="1"/>
</dbReference>
<evidence type="ECO:0000259" key="7">
    <source>
        <dbReference type="PROSITE" id="PS50977"/>
    </source>
</evidence>
<feature type="DNA-binding region" description="H-T-H motif" evidence="6">
    <location>
        <begin position="25"/>
        <end position="44"/>
    </location>
</feature>
<dbReference type="SUPFAM" id="SSF46689">
    <property type="entry name" value="Homeodomain-like"/>
    <property type="match status" value="1"/>
</dbReference>
<keyword evidence="2" id="KW-0678">Repressor</keyword>
<gene>
    <name evidence="8" type="ORF">GCM10023338_15680</name>
</gene>
<dbReference type="Proteomes" id="UP001500631">
    <property type="component" value="Unassembled WGS sequence"/>
</dbReference>
<evidence type="ECO:0000256" key="5">
    <source>
        <dbReference type="ARBA" id="ARBA00023163"/>
    </source>
</evidence>
<accession>A0ABP9MRR0</accession>
<dbReference type="Gene3D" id="1.10.10.60">
    <property type="entry name" value="Homeodomain-like"/>
    <property type="match status" value="1"/>
</dbReference>
<evidence type="ECO:0000256" key="2">
    <source>
        <dbReference type="ARBA" id="ARBA00022491"/>
    </source>
</evidence>
<feature type="domain" description="HTH tetR-type" evidence="7">
    <location>
        <begin position="2"/>
        <end position="62"/>
    </location>
</feature>
<keyword evidence="3" id="KW-0805">Transcription regulation</keyword>
<dbReference type="InterPro" id="IPR004111">
    <property type="entry name" value="Repressor_TetR_C"/>
</dbReference>
<evidence type="ECO:0000256" key="6">
    <source>
        <dbReference type="PROSITE-ProRule" id="PRU00335"/>
    </source>
</evidence>
<reference evidence="9" key="1">
    <citation type="journal article" date="2019" name="Int. J. Syst. Evol. Microbiol.">
        <title>The Global Catalogue of Microorganisms (GCM) 10K type strain sequencing project: providing services to taxonomists for standard genome sequencing and annotation.</title>
        <authorList>
            <consortium name="The Broad Institute Genomics Platform"/>
            <consortium name="The Broad Institute Genome Sequencing Center for Infectious Disease"/>
            <person name="Wu L."/>
            <person name="Ma J."/>
        </authorList>
    </citation>
    <scope>NUCLEOTIDE SEQUENCE [LARGE SCALE GENOMIC DNA]</scope>
    <source>
        <strain evidence="9">JCM 18424</strain>
    </source>
</reference>
<evidence type="ECO:0000256" key="3">
    <source>
        <dbReference type="ARBA" id="ARBA00023015"/>
    </source>
</evidence>
<dbReference type="RefSeq" id="WP_077925863.1">
    <property type="nucleotide sequence ID" value="NZ_BAABKE010000005.1"/>
</dbReference>
<dbReference type="Pfam" id="PF00440">
    <property type="entry name" value="TetR_N"/>
    <property type="match status" value="1"/>
</dbReference>
<evidence type="ECO:0000256" key="1">
    <source>
        <dbReference type="ARBA" id="ARBA00002856"/>
    </source>
</evidence>
<organism evidence="8 9">
    <name type="scientific">Wohlfahrtiimonas larvae</name>
    <dbReference type="NCBI Taxonomy" id="1157986"/>
    <lineage>
        <taxon>Bacteria</taxon>
        <taxon>Pseudomonadati</taxon>
        <taxon>Pseudomonadota</taxon>
        <taxon>Gammaproteobacteria</taxon>
        <taxon>Cardiobacteriales</taxon>
        <taxon>Ignatzschineriaceae</taxon>
        <taxon>Wohlfahrtiimonas</taxon>
    </lineage>
</organism>
<dbReference type="InterPro" id="IPR001647">
    <property type="entry name" value="HTH_TetR"/>
</dbReference>
<sequence>MEIKRETIINKALELLNLEGIEGLSMRKLATALNMQAPSLYWYFANKQALIDGLADSMIERVAINIDSKSSWQTQIRQIAGELRDALSSHRDGARVFAGTYIVSDNVLRTNEALMQALLTAGVNQETAVDYSFTVIYYILGLVMEEQGLSPQNGINLISRQTAFSELAKDKYPINQQAQNTIFTENFTRRFKAGLDLIITGIEKYAETQVVNN</sequence>
<dbReference type="InterPro" id="IPR009057">
    <property type="entry name" value="Homeodomain-like_sf"/>
</dbReference>